<organism evidence="1 2">
    <name type="scientific">Exidia glandulosa HHB12029</name>
    <dbReference type="NCBI Taxonomy" id="1314781"/>
    <lineage>
        <taxon>Eukaryota</taxon>
        <taxon>Fungi</taxon>
        <taxon>Dikarya</taxon>
        <taxon>Basidiomycota</taxon>
        <taxon>Agaricomycotina</taxon>
        <taxon>Agaricomycetes</taxon>
        <taxon>Auriculariales</taxon>
        <taxon>Exidiaceae</taxon>
        <taxon>Exidia</taxon>
    </lineage>
</organism>
<keyword evidence="2" id="KW-1185">Reference proteome</keyword>
<protein>
    <submittedName>
        <fullName evidence="1">Uncharacterized protein</fullName>
    </submittedName>
</protein>
<reference evidence="1 2" key="1">
    <citation type="journal article" date="2016" name="Mol. Biol. Evol.">
        <title>Comparative Genomics of Early-Diverging Mushroom-Forming Fungi Provides Insights into the Origins of Lignocellulose Decay Capabilities.</title>
        <authorList>
            <person name="Nagy L.G."/>
            <person name="Riley R."/>
            <person name="Tritt A."/>
            <person name="Adam C."/>
            <person name="Daum C."/>
            <person name="Floudas D."/>
            <person name="Sun H."/>
            <person name="Yadav J.S."/>
            <person name="Pangilinan J."/>
            <person name="Larsson K.H."/>
            <person name="Matsuura K."/>
            <person name="Barry K."/>
            <person name="Labutti K."/>
            <person name="Kuo R."/>
            <person name="Ohm R.A."/>
            <person name="Bhattacharya S.S."/>
            <person name="Shirouzu T."/>
            <person name="Yoshinaga Y."/>
            <person name="Martin F.M."/>
            <person name="Grigoriev I.V."/>
            <person name="Hibbett D.S."/>
        </authorList>
    </citation>
    <scope>NUCLEOTIDE SEQUENCE [LARGE SCALE GENOMIC DNA]</scope>
    <source>
        <strain evidence="1 2">HHB12029</strain>
    </source>
</reference>
<evidence type="ECO:0000313" key="1">
    <source>
        <dbReference type="EMBL" id="KZV84745.1"/>
    </source>
</evidence>
<dbReference type="AlphaFoldDB" id="A0A165DK77"/>
<dbReference type="InParanoid" id="A0A165DK77"/>
<accession>A0A165DK77</accession>
<gene>
    <name evidence="1" type="ORF">EXIGLDRAFT_726856</name>
</gene>
<name>A0A165DK77_EXIGL</name>
<dbReference type="Proteomes" id="UP000077266">
    <property type="component" value="Unassembled WGS sequence"/>
</dbReference>
<sequence>MDAWSVPPVPARAVSLSAFHPVRVCAARASVCALVLALRCVHCNPYPSIRPTLLWTHVLGLRPTRPHAHPHRTRNG</sequence>
<proteinExistence type="predicted"/>
<dbReference type="EMBL" id="KV426212">
    <property type="protein sequence ID" value="KZV84745.1"/>
    <property type="molecule type" value="Genomic_DNA"/>
</dbReference>
<evidence type="ECO:0000313" key="2">
    <source>
        <dbReference type="Proteomes" id="UP000077266"/>
    </source>
</evidence>